<name>A0A8J2PMP6_9HEXA</name>
<dbReference type="Proteomes" id="UP000708208">
    <property type="component" value="Unassembled WGS sequence"/>
</dbReference>
<feature type="transmembrane region" description="Helical" evidence="2">
    <location>
        <begin position="92"/>
        <end position="116"/>
    </location>
</feature>
<organism evidence="3 4">
    <name type="scientific">Allacma fusca</name>
    <dbReference type="NCBI Taxonomy" id="39272"/>
    <lineage>
        <taxon>Eukaryota</taxon>
        <taxon>Metazoa</taxon>
        <taxon>Ecdysozoa</taxon>
        <taxon>Arthropoda</taxon>
        <taxon>Hexapoda</taxon>
        <taxon>Collembola</taxon>
        <taxon>Symphypleona</taxon>
        <taxon>Sminthuridae</taxon>
        <taxon>Allacma</taxon>
    </lineage>
</organism>
<dbReference type="EMBL" id="CAJVCH010550840">
    <property type="protein sequence ID" value="CAG7829290.1"/>
    <property type="molecule type" value="Genomic_DNA"/>
</dbReference>
<keyword evidence="4" id="KW-1185">Reference proteome</keyword>
<feature type="transmembrane region" description="Helical" evidence="2">
    <location>
        <begin position="62"/>
        <end position="80"/>
    </location>
</feature>
<evidence type="ECO:0000256" key="1">
    <source>
        <dbReference type="SAM" id="MobiDB-lite"/>
    </source>
</evidence>
<keyword evidence="2" id="KW-0472">Membrane</keyword>
<protein>
    <submittedName>
        <fullName evidence="3">Uncharacterized protein</fullName>
    </submittedName>
</protein>
<feature type="transmembrane region" description="Helical" evidence="2">
    <location>
        <begin position="20"/>
        <end position="42"/>
    </location>
</feature>
<keyword evidence="2" id="KW-0812">Transmembrane</keyword>
<dbReference type="AlphaFoldDB" id="A0A8J2PMP6"/>
<gene>
    <name evidence="3" type="ORF">AFUS01_LOCUS39161</name>
</gene>
<reference evidence="3" key="1">
    <citation type="submission" date="2021-06" db="EMBL/GenBank/DDBJ databases">
        <authorList>
            <person name="Hodson N. C."/>
            <person name="Mongue J. A."/>
            <person name="Jaron S. K."/>
        </authorList>
    </citation>
    <scope>NUCLEOTIDE SEQUENCE</scope>
</reference>
<evidence type="ECO:0000313" key="3">
    <source>
        <dbReference type="EMBL" id="CAG7829290.1"/>
    </source>
</evidence>
<proteinExistence type="predicted"/>
<evidence type="ECO:0000256" key="2">
    <source>
        <dbReference type="SAM" id="Phobius"/>
    </source>
</evidence>
<feature type="compositionally biased region" description="Low complexity" evidence="1">
    <location>
        <begin position="209"/>
        <end position="219"/>
    </location>
</feature>
<accession>A0A8J2PMP6</accession>
<keyword evidence="2" id="KW-1133">Transmembrane helix</keyword>
<feature type="region of interest" description="Disordered" evidence="1">
    <location>
        <begin position="190"/>
        <end position="249"/>
    </location>
</feature>
<comment type="caution">
    <text evidence="3">The sequence shown here is derived from an EMBL/GenBank/DDBJ whole genome shotgun (WGS) entry which is preliminary data.</text>
</comment>
<sequence>MSQSGSQRQANPCCGVKLKVAVVVIAVVDIIYGILFLTSGLLLFRSNETPIIFKARLEMINLLARPGAKIIFGFILLGSAKAHLKWGGIPSVIGCVLWLLAQIGLFAVSILRLLMYLKNSDDFMIRKSGTTMIESFAIFSSIFPFCSFGVLWYEIVAVFFFIIKLIQDSRMIRATAIALEVAQTGADKNAMYNMSQTPNTKSKEKASKSKAMSSSGLSSREASNSKSDISLSRGGTGSGGKNRNPRQSK</sequence>
<evidence type="ECO:0000313" key="4">
    <source>
        <dbReference type="Proteomes" id="UP000708208"/>
    </source>
</evidence>
<feature type="transmembrane region" description="Helical" evidence="2">
    <location>
        <begin position="136"/>
        <end position="163"/>
    </location>
</feature>
<feature type="non-terminal residue" evidence="3">
    <location>
        <position position="1"/>
    </location>
</feature>
<feature type="compositionally biased region" description="Polar residues" evidence="1">
    <location>
        <begin position="220"/>
        <end position="230"/>
    </location>
</feature>